<keyword evidence="1" id="KW-1133">Transmembrane helix</keyword>
<evidence type="ECO:0000313" key="3">
    <source>
        <dbReference type="Proteomes" id="UP000677913"/>
    </source>
</evidence>
<comment type="caution">
    <text evidence="2">The sequence shown here is derived from an EMBL/GenBank/DDBJ whole genome shotgun (WGS) entry which is preliminary data.</text>
</comment>
<evidence type="ECO:0000256" key="1">
    <source>
        <dbReference type="SAM" id="Phobius"/>
    </source>
</evidence>
<feature type="transmembrane region" description="Helical" evidence="1">
    <location>
        <begin position="405"/>
        <end position="427"/>
    </location>
</feature>
<proteinExistence type="predicted"/>
<feature type="transmembrane region" description="Helical" evidence="1">
    <location>
        <begin position="203"/>
        <end position="226"/>
    </location>
</feature>
<feature type="transmembrane region" description="Helical" evidence="1">
    <location>
        <begin position="91"/>
        <end position="114"/>
    </location>
</feature>
<feature type="transmembrane region" description="Helical" evidence="1">
    <location>
        <begin position="439"/>
        <end position="463"/>
    </location>
</feature>
<feature type="transmembrane region" description="Helical" evidence="1">
    <location>
        <begin position="470"/>
        <end position="490"/>
    </location>
</feature>
<dbReference type="RefSeq" id="WP_211469929.1">
    <property type="nucleotide sequence ID" value="NZ_JAGSXH010000090.1"/>
</dbReference>
<gene>
    <name evidence="2" type="ORF">KGA66_21165</name>
</gene>
<feature type="transmembrane region" description="Helical" evidence="1">
    <location>
        <begin position="31"/>
        <end position="50"/>
    </location>
</feature>
<name>A0A8J8BGA8_9ACTN</name>
<feature type="transmembrane region" description="Helical" evidence="1">
    <location>
        <begin position="135"/>
        <end position="162"/>
    </location>
</feature>
<feature type="transmembrane region" description="Helical" evidence="1">
    <location>
        <begin position="510"/>
        <end position="531"/>
    </location>
</feature>
<dbReference type="AlphaFoldDB" id="A0A8J8BGA8"/>
<evidence type="ECO:0000313" key="2">
    <source>
        <dbReference type="EMBL" id="MBS2965574.1"/>
    </source>
</evidence>
<accession>A0A8J8BGA8</accession>
<feature type="transmembrane region" description="Helical" evidence="1">
    <location>
        <begin position="305"/>
        <end position="323"/>
    </location>
</feature>
<sequence length="542" mass="55667">MNGHMMKEDASQRPFAGMRVLVQLALRRDRIALPAWVYVLIAIAASTGYSLRGLYPTEQSRAQFAAILNATGSTIAIYGPVESTSLGGVTAWRIAVLAAVLAAVMSILLVVRHTRAEEQTGRQELLGASPVGRRAVPAAALGVALLANSAVALGISVAMPLAGCTFTGALALGLAVGACGCFFAGLAALTAQFAQTSRGANSAACAAVGVFFLIRATADAGGHRWLLWFTPLGWVERVGAYSANRWWVLALPAAGALGLAVVATRLAAVRDLGAGLLGSRFGPERAGRDLSGPYGLAWRLHRGALLGWSIGFLVGGAAIGYIAKDIGGVLSSSSKLVQIIDEIGGHQALVDAYLAASMGIFGLVAGAYAVQATLRARGEESSGRAQLLLAGPVGRVRWAAGHCAAALLGSALVLAAGGLGAGLAHGLRMHDVSGQVPRLVLAALAQWPAVAVVAALAAALFGLLPARTPVAWAALTVFLLLGQLGPVLKLNQAVMDVSPFTHLPRVPGDAWTWPPVGWLVATAGGLLALALDGFRRRDLDLD</sequence>
<keyword evidence="1" id="KW-0812">Transmembrane</keyword>
<dbReference type="Proteomes" id="UP000677913">
    <property type="component" value="Unassembled WGS sequence"/>
</dbReference>
<feature type="transmembrane region" description="Helical" evidence="1">
    <location>
        <begin position="168"/>
        <end position="191"/>
    </location>
</feature>
<feature type="transmembrane region" description="Helical" evidence="1">
    <location>
        <begin position="246"/>
        <end position="268"/>
    </location>
</feature>
<keyword evidence="1" id="KW-0472">Membrane</keyword>
<dbReference type="EMBL" id="JAGSXH010000090">
    <property type="protein sequence ID" value="MBS2965574.1"/>
    <property type="molecule type" value="Genomic_DNA"/>
</dbReference>
<feature type="transmembrane region" description="Helical" evidence="1">
    <location>
        <begin position="352"/>
        <end position="370"/>
    </location>
</feature>
<protein>
    <submittedName>
        <fullName evidence="2">ABC transporter permease</fullName>
    </submittedName>
</protein>
<keyword evidence="3" id="KW-1185">Reference proteome</keyword>
<reference evidence="2" key="1">
    <citation type="submission" date="2021-04" db="EMBL/GenBank/DDBJ databases">
        <title>Genome based classification of Actinospica acidithermotolerans sp. nov., an actinobacterium isolated from an Indonesian hot spring.</title>
        <authorList>
            <person name="Kusuma A.B."/>
            <person name="Putra K.E."/>
            <person name="Nafisah S."/>
            <person name="Loh J."/>
            <person name="Nouioui I."/>
            <person name="Goodfellow M."/>
        </authorList>
    </citation>
    <scope>NUCLEOTIDE SEQUENCE</scope>
    <source>
        <strain evidence="2">DSM 45618</strain>
    </source>
</reference>
<organism evidence="2 3">
    <name type="scientific">Actinocrinis puniceicyclus</name>
    <dbReference type="NCBI Taxonomy" id="977794"/>
    <lineage>
        <taxon>Bacteria</taxon>
        <taxon>Bacillati</taxon>
        <taxon>Actinomycetota</taxon>
        <taxon>Actinomycetes</taxon>
        <taxon>Catenulisporales</taxon>
        <taxon>Actinospicaceae</taxon>
        <taxon>Actinocrinis</taxon>
    </lineage>
</organism>